<dbReference type="InterPro" id="IPR007829">
    <property type="entry name" value="TM2"/>
</dbReference>
<accession>A0A562U291</accession>
<evidence type="ECO:0000256" key="1">
    <source>
        <dbReference type="ARBA" id="ARBA00004141"/>
    </source>
</evidence>
<evidence type="ECO:0000256" key="4">
    <source>
        <dbReference type="ARBA" id="ARBA00023136"/>
    </source>
</evidence>
<evidence type="ECO:0000313" key="7">
    <source>
        <dbReference type="EMBL" id="TWI99972.1"/>
    </source>
</evidence>
<dbReference type="Proteomes" id="UP000317010">
    <property type="component" value="Unassembled WGS sequence"/>
</dbReference>
<feature type="transmembrane region" description="Helical" evidence="5">
    <location>
        <begin position="82"/>
        <end position="104"/>
    </location>
</feature>
<organism evidence="7 8">
    <name type="scientific">Mucilaginibacter frigoritolerans</name>
    <dbReference type="NCBI Taxonomy" id="652788"/>
    <lineage>
        <taxon>Bacteria</taxon>
        <taxon>Pseudomonadati</taxon>
        <taxon>Bacteroidota</taxon>
        <taxon>Sphingobacteriia</taxon>
        <taxon>Sphingobacteriales</taxon>
        <taxon>Sphingobacteriaceae</taxon>
        <taxon>Mucilaginibacter</taxon>
    </lineage>
</organism>
<comment type="subcellular location">
    <subcellularLocation>
        <location evidence="1">Membrane</location>
        <topology evidence="1">Multi-pass membrane protein</topology>
    </subcellularLocation>
</comment>
<dbReference type="AlphaFoldDB" id="A0A562U291"/>
<feature type="domain" description="TM2" evidence="6">
    <location>
        <begin position="55"/>
        <end position="102"/>
    </location>
</feature>
<evidence type="ECO:0000256" key="3">
    <source>
        <dbReference type="ARBA" id="ARBA00022989"/>
    </source>
</evidence>
<keyword evidence="2 5" id="KW-0812">Transmembrane</keyword>
<dbReference type="GO" id="GO:0016020">
    <property type="term" value="C:membrane"/>
    <property type="evidence" value="ECO:0007669"/>
    <property type="project" value="UniProtKB-SubCell"/>
</dbReference>
<dbReference type="EMBL" id="VLLI01000006">
    <property type="protein sequence ID" value="TWI99972.1"/>
    <property type="molecule type" value="Genomic_DNA"/>
</dbReference>
<evidence type="ECO:0000256" key="5">
    <source>
        <dbReference type="SAM" id="Phobius"/>
    </source>
</evidence>
<name>A0A562U291_9SPHI</name>
<evidence type="ECO:0000259" key="6">
    <source>
        <dbReference type="Pfam" id="PF05154"/>
    </source>
</evidence>
<feature type="transmembrane region" description="Helical" evidence="5">
    <location>
        <begin position="58"/>
        <end position="76"/>
    </location>
</feature>
<protein>
    <submittedName>
        <fullName evidence="7">TM2 domain-containing protein</fullName>
    </submittedName>
</protein>
<comment type="caution">
    <text evidence="7">The sequence shown here is derived from an EMBL/GenBank/DDBJ whole genome shotgun (WGS) entry which is preliminary data.</text>
</comment>
<keyword evidence="3 5" id="KW-1133">Transmembrane helix</keyword>
<evidence type="ECO:0000313" key="8">
    <source>
        <dbReference type="Proteomes" id="UP000317010"/>
    </source>
</evidence>
<gene>
    <name evidence="7" type="ORF">JN11_02388</name>
</gene>
<dbReference type="OrthoDB" id="9816361at2"/>
<sequence>MLLKHKKMNTYQSTYTTFESMTMDEYSFIHHASAGLNQNQMQTFMLVYNDRRKNPNDILLATLLGFLGLAGIQRFMTGQIIIGLLYFFTGGFLGIGTLIDLFTYKSITNDYNRHLAYECYQIAKMNN</sequence>
<evidence type="ECO:0000256" key="2">
    <source>
        <dbReference type="ARBA" id="ARBA00022692"/>
    </source>
</evidence>
<dbReference type="Pfam" id="PF05154">
    <property type="entry name" value="TM2"/>
    <property type="match status" value="1"/>
</dbReference>
<keyword evidence="4 5" id="KW-0472">Membrane</keyword>
<keyword evidence="8" id="KW-1185">Reference proteome</keyword>
<reference evidence="7 8" key="1">
    <citation type="submission" date="2019-07" db="EMBL/GenBank/DDBJ databases">
        <title>Genomic Encyclopedia of Archaeal and Bacterial Type Strains, Phase II (KMG-II): from individual species to whole genera.</title>
        <authorList>
            <person name="Goeker M."/>
        </authorList>
    </citation>
    <scope>NUCLEOTIDE SEQUENCE [LARGE SCALE GENOMIC DNA]</scope>
    <source>
        <strain evidence="7 8">ATCC BAA-1854</strain>
    </source>
</reference>
<proteinExistence type="predicted"/>